<evidence type="ECO:0000256" key="3">
    <source>
        <dbReference type="ARBA" id="ARBA00022448"/>
    </source>
</evidence>
<feature type="chain" id="PRO_5028837993" description="Porin domain-containing protein" evidence="11">
    <location>
        <begin position="23"/>
        <end position="403"/>
    </location>
</feature>
<keyword evidence="5" id="KW-0812">Transmembrane</keyword>
<dbReference type="AlphaFoldDB" id="A0A6S7AX44"/>
<evidence type="ECO:0000256" key="4">
    <source>
        <dbReference type="ARBA" id="ARBA00022452"/>
    </source>
</evidence>
<evidence type="ECO:0000256" key="6">
    <source>
        <dbReference type="ARBA" id="ARBA00022729"/>
    </source>
</evidence>
<keyword evidence="14" id="KW-1185">Reference proteome</keyword>
<dbReference type="GO" id="GO:0046930">
    <property type="term" value="C:pore complex"/>
    <property type="evidence" value="ECO:0007669"/>
    <property type="project" value="UniProtKB-KW"/>
</dbReference>
<dbReference type="Gene3D" id="2.40.160.10">
    <property type="entry name" value="Porin"/>
    <property type="match status" value="1"/>
</dbReference>
<dbReference type="SUPFAM" id="SSF56935">
    <property type="entry name" value="Porins"/>
    <property type="match status" value="1"/>
</dbReference>
<dbReference type="InterPro" id="IPR001702">
    <property type="entry name" value="Porin_Gram-ve"/>
</dbReference>
<evidence type="ECO:0000256" key="9">
    <source>
        <dbReference type="ARBA" id="ARBA00023136"/>
    </source>
</evidence>
<comment type="subcellular location">
    <subcellularLocation>
        <location evidence="1">Cell outer membrane</location>
        <topology evidence="1">Multi-pass membrane protein</topology>
    </subcellularLocation>
</comment>
<dbReference type="GO" id="GO:0015288">
    <property type="term" value="F:porin activity"/>
    <property type="evidence" value="ECO:0007669"/>
    <property type="project" value="UniProtKB-KW"/>
</dbReference>
<dbReference type="InterPro" id="IPR023614">
    <property type="entry name" value="Porin_dom_sf"/>
</dbReference>
<evidence type="ECO:0000256" key="8">
    <source>
        <dbReference type="ARBA" id="ARBA00023114"/>
    </source>
</evidence>
<keyword evidence="6 11" id="KW-0732">Signal</keyword>
<keyword evidence="8" id="KW-0626">Porin</keyword>
<evidence type="ECO:0000256" key="7">
    <source>
        <dbReference type="ARBA" id="ARBA00023065"/>
    </source>
</evidence>
<evidence type="ECO:0000256" key="2">
    <source>
        <dbReference type="ARBA" id="ARBA00011233"/>
    </source>
</evidence>
<dbReference type="InterPro" id="IPR050298">
    <property type="entry name" value="Gram-neg_bact_OMP"/>
</dbReference>
<dbReference type="CDD" id="cd00342">
    <property type="entry name" value="gram_neg_porins"/>
    <property type="match status" value="1"/>
</dbReference>
<dbReference type="PANTHER" id="PTHR34501:SF9">
    <property type="entry name" value="MAJOR OUTER MEMBRANE PROTEIN P.IA"/>
    <property type="match status" value="1"/>
</dbReference>
<evidence type="ECO:0000256" key="10">
    <source>
        <dbReference type="ARBA" id="ARBA00023237"/>
    </source>
</evidence>
<evidence type="ECO:0000256" key="11">
    <source>
        <dbReference type="SAM" id="SignalP"/>
    </source>
</evidence>
<dbReference type="InterPro" id="IPR033900">
    <property type="entry name" value="Gram_neg_porin_domain"/>
</dbReference>
<dbReference type="Proteomes" id="UP000494115">
    <property type="component" value="Unassembled WGS sequence"/>
</dbReference>
<dbReference type="RefSeq" id="WP_175103545.1">
    <property type="nucleotide sequence ID" value="NZ_CADIKM010000003.1"/>
</dbReference>
<dbReference type="PRINTS" id="PR00182">
    <property type="entry name" value="ECOLNEIPORIN"/>
</dbReference>
<keyword evidence="7" id="KW-0406">Ion transport</keyword>
<evidence type="ECO:0000313" key="13">
    <source>
        <dbReference type="EMBL" id="CAB3780369.1"/>
    </source>
</evidence>
<dbReference type="InterPro" id="IPR002299">
    <property type="entry name" value="Porin_Neis"/>
</dbReference>
<keyword evidence="3" id="KW-0813">Transport</keyword>
<evidence type="ECO:0000259" key="12">
    <source>
        <dbReference type="Pfam" id="PF13609"/>
    </source>
</evidence>
<keyword evidence="10" id="KW-0998">Cell outer membrane</keyword>
<accession>A0A6S7AX44</accession>
<dbReference type="GO" id="GO:0009279">
    <property type="term" value="C:cell outer membrane"/>
    <property type="evidence" value="ECO:0007669"/>
    <property type="project" value="UniProtKB-SubCell"/>
</dbReference>
<name>A0A6S7AX44_9BURK</name>
<dbReference type="Pfam" id="PF13609">
    <property type="entry name" value="Porin_4"/>
    <property type="match status" value="1"/>
</dbReference>
<proteinExistence type="predicted"/>
<keyword evidence="4" id="KW-1134">Transmembrane beta strand</keyword>
<feature type="domain" description="Porin" evidence="12">
    <location>
        <begin position="12"/>
        <end position="356"/>
    </location>
</feature>
<keyword evidence="9" id="KW-0472">Membrane</keyword>
<comment type="subunit">
    <text evidence="2">Homotrimer.</text>
</comment>
<organism evidence="13 14">
    <name type="scientific">Pararobbsia alpina</name>
    <dbReference type="NCBI Taxonomy" id="621374"/>
    <lineage>
        <taxon>Bacteria</taxon>
        <taxon>Pseudomonadati</taxon>
        <taxon>Pseudomonadota</taxon>
        <taxon>Betaproteobacteria</taxon>
        <taxon>Burkholderiales</taxon>
        <taxon>Burkholderiaceae</taxon>
        <taxon>Pararobbsia</taxon>
    </lineage>
</organism>
<dbReference type="PRINTS" id="PR00184">
    <property type="entry name" value="NEISSPPORIN"/>
</dbReference>
<evidence type="ECO:0000256" key="1">
    <source>
        <dbReference type="ARBA" id="ARBA00004571"/>
    </source>
</evidence>
<sequence>MKRLSLSTLSLSLLAATGAAHAQSSVTLYGVIDTSLSFIHNTQGAGQGSTTGGTRNLWVLGNNSFGNLSGSRFGMKGNEDLGGGLSAIFTLEGGFNPSTGQSGQGSTLFGRQAFVGLSSNTAGTLTLGRQYDPLVDLVQPLTEDNYFGSAFATVGDIDNYDNSSRTNNAIKYLSPTIAGFQFEGMYALGGVAGTTGSNQSWAAALAYNNGPIGIAAGYWFSDNANTLGAPRTGWTSTSSNTFDGAPNLGYVTAKSLGVARVAGQYVAGPFTMGLAYSNAQYKPDAASLYGSTEKYNTGQGWLNYQATSALLAGVGYSYTKSSGDTDATYHQVSVGADYSLSKRTDIYVTAAYQHASGETRATVTNPDGTTTTVVTAAQASIGSYGYNGTNTQELVNLGLRHKF</sequence>
<evidence type="ECO:0000313" key="14">
    <source>
        <dbReference type="Proteomes" id="UP000494115"/>
    </source>
</evidence>
<dbReference type="EMBL" id="CADIKM010000003">
    <property type="protein sequence ID" value="CAB3780369.1"/>
    <property type="molecule type" value="Genomic_DNA"/>
</dbReference>
<gene>
    <name evidence="13" type="ORF">LMG28138_01023</name>
</gene>
<evidence type="ECO:0000256" key="5">
    <source>
        <dbReference type="ARBA" id="ARBA00022692"/>
    </source>
</evidence>
<protein>
    <recommendedName>
        <fullName evidence="12">Porin domain-containing protein</fullName>
    </recommendedName>
</protein>
<reference evidence="13 14" key="1">
    <citation type="submission" date="2020-04" db="EMBL/GenBank/DDBJ databases">
        <authorList>
            <person name="De Canck E."/>
        </authorList>
    </citation>
    <scope>NUCLEOTIDE SEQUENCE [LARGE SCALE GENOMIC DNA]</scope>
    <source>
        <strain evidence="13 14">LMG 28138</strain>
    </source>
</reference>
<dbReference type="PANTHER" id="PTHR34501">
    <property type="entry name" value="PROTEIN YDDL-RELATED"/>
    <property type="match status" value="1"/>
</dbReference>
<feature type="signal peptide" evidence="11">
    <location>
        <begin position="1"/>
        <end position="22"/>
    </location>
</feature>
<dbReference type="GO" id="GO:0034220">
    <property type="term" value="P:monoatomic ion transmembrane transport"/>
    <property type="evidence" value="ECO:0007669"/>
    <property type="project" value="InterPro"/>
</dbReference>